<evidence type="ECO:0000313" key="3">
    <source>
        <dbReference type="Proteomes" id="UP000735302"/>
    </source>
</evidence>
<keyword evidence="1" id="KW-0472">Membrane</keyword>
<reference evidence="2 3" key="1">
    <citation type="journal article" date="2021" name="Elife">
        <title>Chloroplast acquisition without the gene transfer in kleptoplastic sea slugs, Plakobranchus ocellatus.</title>
        <authorList>
            <person name="Maeda T."/>
            <person name="Takahashi S."/>
            <person name="Yoshida T."/>
            <person name="Shimamura S."/>
            <person name="Takaki Y."/>
            <person name="Nagai Y."/>
            <person name="Toyoda A."/>
            <person name="Suzuki Y."/>
            <person name="Arimoto A."/>
            <person name="Ishii H."/>
            <person name="Satoh N."/>
            <person name="Nishiyama T."/>
            <person name="Hasebe M."/>
            <person name="Maruyama T."/>
            <person name="Minagawa J."/>
            <person name="Obokata J."/>
            <person name="Shigenobu S."/>
        </authorList>
    </citation>
    <scope>NUCLEOTIDE SEQUENCE [LARGE SCALE GENOMIC DNA]</scope>
</reference>
<dbReference type="AlphaFoldDB" id="A0AAV3Z520"/>
<name>A0AAV3Z520_9GAST</name>
<keyword evidence="1" id="KW-1133">Transmembrane helix</keyword>
<keyword evidence="1" id="KW-0812">Transmembrane</keyword>
<protein>
    <submittedName>
        <fullName evidence="2">WD and tetratricopeptide repeats protein 1</fullName>
    </submittedName>
</protein>
<dbReference type="EMBL" id="BLXT01002056">
    <property type="protein sequence ID" value="GFN90544.1"/>
    <property type="molecule type" value="Genomic_DNA"/>
</dbReference>
<evidence type="ECO:0000256" key="1">
    <source>
        <dbReference type="SAM" id="Phobius"/>
    </source>
</evidence>
<feature type="transmembrane region" description="Helical" evidence="1">
    <location>
        <begin position="111"/>
        <end position="133"/>
    </location>
</feature>
<accession>A0AAV3Z520</accession>
<keyword evidence="3" id="KW-1185">Reference proteome</keyword>
<feature type="transmembrane region" description="Helical" evidence="1">
    <location>
        <begin position="20"/>
        <end position="42"/>
    </location>
</feature>
<sequence>MILKNNFYKQFGLLYIDKDKFLTLVGSNIPLAASVTLVSFGGCIDKGILSLQDCLVISVAANEVLCFVWFVAAQVNDIVYMLLILAIGCAHNITYTVRATGTIQLFGKDNFYILIGMVYSAASIGSILSAVIVSPFRQAFGWFGLFTSCRILSVAVLILTVFANFNTALTVTVT</sequence>
<dbReference type="InterPro" id="IPR036259">
    <property type="entry name" value="MFS_trans_sf"/>
</dbReference>
<proteinExistence type="predicted"/>
<dbReference type="Proteomes" id="UP000735302">
    <property type="component" value="Unassembled WGS sequence"/>
</dbReference>
<feature type="transmembrane region" description="Helical" evidence="1">
    <location>
        <begin position="54"/>
        <end position="72"/>
    </location>
</feature>
<feature type="transmembrane region" description="Helical" evidence="1">
    <location>
        <begin position="139"/>
        <end position="162"/>
    </location>
</feature>
<gene>
    <name evidence="2" type="ORF">PoB_001705000</name>
</gene>
<comment type="caution">
    <text evidence="2">The sequence shown here is derived from an EMBL/GenBank/DDBJ whole genome shotgun (WGS) entry which is preliminary data.</text>
</comment>
<feature type="transmembrane region" description="Helical" evidence="1">
    <location>
        <begin position="78"/>
        <end position="99"/>
    </location>
</feature>
<dbReference type="SUPFAM" id="SSF103473">
    <property type="entry name" value="MFS general substrate transporter"/>
    <property type="match status" value="1"/>
</dbReference>
<evidence type="ECO:0000313" key="2">
    <source>
        <dbReference type="EMBL" id="GFN90544.1"/>
    </source>
</evidence>
<organism evidence="2 3">
    <name type="scientific">Plakobranchus ocellatus</name>
    <dbReference type="NCBI Taxonomy" id="259542"/>
    <lineage>
        <taxon>Eukaryota</taxon>
        <taxon>Metazoa</taxon>
        <taxon>Spiralia</taxon>
        <taxon>Lophotrochozoa</taxon>
        <taxon>Mollusca</taxon>
        <taxon>Gastropoda</taxon>
        <taxon>Heterobranchia</taxon>
        <taxon>Euthyneura</taxon>
        <taxon>Panpulmonata</taxon>
        <taxon>Sacoglossa</taxon>
        <taxon>Placobranchoidea</taxon>
        <taxon>Plakobranchidae</taxon>
        <taxon>Plakobranchus</taxon>
    </lineage>
</organism>